<dbReference type="Proteomes" id="UP001524587">
    <property type="component" value="Unassembled WGS sequence"/>
</dbReference>
<accession>A0ABT1W4P8</accession>
<dbReference type="InterPro" id="IPR006311">
    <property type="entry name" value="TAT_signal"/>
</dbReference>
<protein>
    <submittedName>
        <fullName evidence="1">Uncharacterized protein</fullName>
    </submittedName>
</protein>
<proteinExistence type="predicted"/>
<dbReference type="RefSeq" id="WP_422863318.1">
    <property type="nucleotide sequence ID" value="NZ_JAMSKV010000003.1"/>
</dbReference>
<evidence type="ECO:0000313" key="2">
    <source>
        <dbReference type="Proteomes" id="UP001524587"/>
    </source>
</evidence>
<dbReference type="EMBL" id="JAMSKV010000003">
    <property type="protein sequence ID" value="MCQ8277857.1"/>
    <property type="molecule type" value="Genomic_DNA"/>
</dbReference>
<dbReference type="PROSITE" id="PS51318">
    <property type="entry name" value="TAT"/>
    <property type="match status" value="1"/>
</dbReference>
<comment type="caution">
    <text evidence="1">The sequence shown here is derived from an EMBL/GenBank/DDBJ whole genome shotgun (WGS) entry which is preliminary data.</text>
</comment>
<organism evidence="1 2">
    <name type="scientific">Endosaccharibacter trunci</name>
    <dbReference type="NCBI Taxonomy" id="2812733"/>
    <lineage>
        <taxon>Bacteria</taxon>
        <taxon>Pseudomonadati</taxon>
        <taxon>Pseudomonadota</taxon>
        <taxon>Alphaproteobacteria</taxon>
        <taxon>Acetobacterales</taxon>
        <taxon>Acetobacteraceae</taxon>
        <taxon>Endosaccharibacter</taxon>
    </lineage>
</organism>
<reference evidence="1 2" key="1">
    <citation type="submission" date="2022-06" db="EMBL/GenBank/DDBJ databases">
        <title>Endosaccharibacter gen. nov., sp. nov., endophytic bacteria isolated from sugarcane.</title>
        <authorList>
            <person name="Pitiwittayakul N."/>
            <person name="Yukphan P."/>
            <person name="Charoenyingcharoen P."/>
            <person name="Tanasupawat S."/>
        </authorList>
    </citation>
    <scope>NUCLEOTIDE SEQUENCE [LARGE SCALE GENOMIC DNA]</scope>
    <source>
        <strain evidence="1 2">KSS8</strain>
    </source>
</reference>
<name>A0ABT1W4P8_9PROT</name>
<keyword evidence="2" id="KW-1185">Reference proteome</keyword>
<gene>
    <name evidence="1" type="ORF">NFI95_05290</name>
</gene>
<sequence length="187" mass="18551">MKIRDVLTASSSRRALLRGLLLGGAALGAGACTVTHGGTVITATLDLNRMLTDGQAILTALNTALLIPGIAAMLGANFAAAETALAAAGAAMTELKTLAGSSISVSIDVARVQTLAASLLADFQTVLSLLSKLAPGSTATSRLALLISAATTLVPLVQSAAGLPVSTTAMPGVRMTETEALRIAQGG</sequence>
<evidence type="ECO:0000313" key="1">
    <source>
        <dbReference type="EMBL" id="MCQ8277857.1"/>
    </source>
</evidence>
<dbReference type="PROSITE" id="PS51257">
    <property type="entry name" value="PROKAR_LIPOPROTEIN"/>
    <property type="match status" value="1"/>
</dbReference>